<organism evidence="1 2">
    <name type="scientific">Pistacia atlantica</name>
    <dbReference type="NCBI Taxonomy" id="434234"/>
    <lineage>
        <taxon>Eukaryota</taxon>
        <taxon>Viridiplantae</taxon>
        <taxon>Streptophyta</taxon>
        <taxon>Embryophyta</taxon>
        <taxon>Tracheophyta</taxon>
        <taxon>Spermatophyta</taxon>
        <taxon>Magnoliopsida</taxon>
        <taxon>eudicotyledons</taxon>
        <taxon>Gunneridae</taxon>
        <taxon>Pentapetalae</taxon>
        <taxon>rosids</taxon>
        <taxon>malvids</taxon>
        <taxon>Sapindales</taxon>
        <taxon>Anacardiaceae</taxon>
        <taxon>Pistacia</taxon>
    </lineage>
</organism>
<dbReference type="EMBL" id="CM047900">
    <property type="protein sequence ID" value="KAJ0098379.1"/>
    <property type="molecule type" value="Genomic_DNA"/>
</dbReference>
<proteinExistence type="predicted"/>
<accession>A0ACC1BHF3</accession>
<evidence type="ECO:0000313" key="2">
    <source>
        <dbReference type="Proteomes" id="UP001164250"/>
    </source>
</evidence>
<evidence type="ECO:0000313" key="1">
    <source>
        <dbReference type="EMBL" id="KAJ0098379.1"/>
    </source>
</evidence>
<protein>
    <submittedName>
        <fullName evidence="1">Uncharacterized protein</fullName>
    </submittedName>
</protein>
<keyword evidence="2" id="KW-1185">Reference proteome</keyword>
<sequence>MTQEVPFPSPLELTVASALLLLSSPDQQATSFSLLSTSYGDEESVSMNESLASSSSGSKRSASWLTSEASSDEIRAHQLRIIAVVARCHEMKLKVLILCCYDKFSLLNLLSSLFDKSCERVARRSAGKSQRPKPQPPTVKSVSSEALSTEAGSSLSSSASAITSARSPCVSGRRQMMVAREKPKRKTGGSTHIQRRADAILKLLSSGGCSSETRIRRFLGDSPDTSKALRMLLKLDEVKRSGTGGRQDPYIYTIA</sequence>
<gene>
    <name evidence="1" type="ORF">Patl1_20513</name>
</gene>
<dbReference type="Proteomes" id="UP001164250">
    <property type="component" value="Chromosome 4"/>
</dbReference>
<reference evidence="2" key="1">
    <citation type="journal article" date="2023" name="G3 (Bethesda)">
        <title>Genome assembly and association tests identify interacting loci associated with vigor, precocity, and sex in interspecific pistachio rootstocks.</title>
        <authorList>
            <person name="Palmer W."/>
            <person name="Jacygrad E."/>
            <person name="Sagayaradj S."/>
            <person name="Cavanaugh K."/>
            <person name="Han R."/>
            <person name="Bertier L."/>
            <person name="Beede B."/>
            <person name="Kafkas S."/>
            <person name="Golino D."/>
            <person name="Preece J."/>
            <person name="Michelmore R."/>
        </authorList>
    </citation>
    <scope>NUCLEOTIDE SEQUENCE [LARGE SCALE GENOMIC DNA]</scope>
</reference>
<name>A0ACC1BHF3_9ROSI</name>
<comment type="caution">
    <text evidence="1">The sequence shown here is derived from an EMBL/GenBank/DDBJ whole genome shotgun (WGS) entry which is preliminary data.</text>
</comment>